<feature type="transmembrane region" description="Helical" evidence="2">
    <location>
        <begin position="29"/>
        <end position="52"/>
    </location>
</feature>
<accession>A0ABN2V1S4</accession>
<proteinExistence type="predicted"/>
<name>A0ABN2V1S4_9ACTN</name>
<feature type="region of interest" description="Disordered" evidence="1">
    <location>
        <begin position="1"/>
        <end position="27"/>
    </location>
</feature>
<evidence type="ECO:0000259" key="3">
    <source>
        <dbReference type="PROSITE" id="PS50234"/>
    </source>
</evidence>
<dbReference type="Proteomes" id="UP001500751">
    <property type="component" value="Unassembled WGS sequence"/>
</dbReference>
<evidence type="ECO:0000313" key="4">
    <source>
        <dbReference type="EMBL" id="GAA2047901.1"/>
    </source>
</evidence>
<dbReference type="Gene3D" id="3.40.50.410">
    <property type="entry name" value="von Willebrand factor, type A domain"/>
    <property type="match status" value="1"/>
</dbReference>
<dbReference type="PROSITE" id="PS50234">
    <property type="entry name" value="VWFA"/>
    <property type="match status" value="1"/>
</dbReference>
<gene>
    <name evidence="4" type="ORF">GCM10009839_61600</name>
</gene>
<dbReference type="InterPro" id="IPR002035">
    <property type="entry name" value="VWF_A"/>
</dbReference>
<sequence length="615" mass="62652">MTTVAGRHRSYDGPSTTPRRRTSGAGGPSFPTGLVAFGAVLVLAAGGGYVLYTKKHDGAGSTGAQNPAAGGNASCPNPTTLTVDASPDIYTAVKSIADGLPGCVHVTVTSAESAAVEGFLSGSAKGGDVTSAPDVWIPDSSMWIDLAHAHKVTSLVDNAAPVAVSPLVIGMPKPVADANGWPAKAFGWSDLLANFKTTRMQTEVPDPANSGPGLAAITMLRGAVLTPAGPDKAKQQQALQNLTLVYRVMSTSVASSMSSLLTDLPTKGATAPSSGGIAAFPATEQKVAAYNIASPGTPLVALYPHEGTMMMDYPFTVRQGLDAAHTKAAADFQALLHDPASVNTLQKAGFRDPKGAAGGILTSANGVNPIMPIVAPPDATHTAAPASLAVWNTTSEQTRGLVVMDISGSMGLPVPGQVDPATKTPLTRLQITEAACETGLGLFGNSSELGLWTFTTKSKADGGGTVHTEVVPMGPLSAPIGQGDRRAALAAALRQLAVQPGSRNGLYDTILDAYRTVLNGWAENKSNAIVVFTDGKDDGLNSMSADDLIGKLNALKTANPGHTVRVMVVALGSGVDLSTLSRITAAANGQTLHAETPTDIGNAVIAGFAGRLSDQ</sequence>
<keyword evidence="2" id="KW-0812">Transmembrane</keyword>
<dbReference type="EMBL" id="BAAAQN010000044">
    <property type="protein sequence ID" value="GAA2047901.1"/>
    <property type="molecule type" value="Genomic_DNA"/>
</dbReference>
<protein>
    <submittedName>
        <fullName evidence="4">Substrate-binding and VWA domain-containing protein</fullName>
    </submittedName>
</protein>
<dbReference type="SUPFAM" id="SSF53850">
    <property type="entry name" value="Periplasmic binding protein-like II"/>
    <property type="match status" value="1"/>
</dbReference>
<feature type="domain" description="VWFA" evidence="3">
    <location>
        <begin position="399"/>
        <end position="612"/>
    </location>
</feature>
<dbReference type="InterPro" id="IPR036465">
    <property type="entry name" value="vWFA_dom_sf"/>
</dbReference>
<keyword evidence="5" id="KW-1185">Reference proteome</keyword>
<evidence type="ECO:0000313" key="5">
    <source>
        <dbReference type="Proteomes" id="UP001500751"/>
    </source>
</evidence>
<evidence type="ECO:0000256" key="2">
    <source>
        <dbReference type="SAM" id="Phobius"/>
    </source>
</evidence>
<keyword evidence="2" id="KW-0472">Membrane</keyword>
<dbReference type="SUPFAM" id="SSF53300">
    <property type="entry name" value="vWA-like"/>
    <property type="match status" value="1"/>
</dbReference>
<dbReference type="RefSeq" id="WP_344669187.1">
    <property type="nucleotide sequence ID" value="NZ_BAAAQN010000044.1"/>
</dbReference>
<organism evidence="4 5">
    <name type="scientific">Catenulispora yoronensis</name>
    <dbReference type="NCBI Taxonomy" id="450799"/>
    <lineage>
        <taxon>Bacteria</taxon>
        <taxon>Bacillati</taxon>
        <taxon>Actinomycetota</taxon>
        <taxon>Actinomycetes</taxon>
        <taxon>Catenulisporales</taxon>
        <taxon>Catenulisporaceae</taxon>
        <taxon>Catenulispora</taxon>
    </lineage>
</organism>
<comment type="caution">
    <text evidence="4">The sequence shown here is derived from an EMBL/GenBank/DDBJ whole genome shotgun (WGS) entry which is preliminary data.</text>
</comment>
<dbReference type="Pfam" id="PF13531">
    <property type="entry name" value="SBP_bac_11"/>
    <property type="match status" value="1"/>
</dbReference>
<keyword evidence="2" id="KW-1133">Transmembrane helix</keyword>
<evidence type="ECO:0000256" key="1">
    <source>
        <dbReference type="SAM" id="MobiDB-lite"/>
    </source>
</evidence>
<reference evidence="4 5" key="1">
    <citation type="journal article" date="2019" name="Int. J. Syst. Evol. Microbiol.">
        <title>The Global Catalogue of Microorganisms (GCM) 10K type strain sequencing project: providing services to taxonomists for standard genome sequencing and annotation.</title>
        <authorList>
            <consortium name="The Broad Institute Genomics Platform"/>
            <consortium name="The Broad Institute Genome Sequencing Center for Infectious Disease"/>
            <person name="Wu L."/>
            <person name="Ma J."/>
        </authorList>
    </citation>
    <scope>NUCLEOTIDE SEQUENCE [LARGE SCALE GENOMIC DNA]</scope>
    <source>
        <strain evidence="4 5">JCM 16014</strain>
    </source>
</reference>
<dbReference type="SMART" id="SM00327">
    <property type="entry name" value="VWA"/>
    <property type="match status" value="1"/>
</dbReference>